<dbReference type="InterPro" id="IPR050194">
    <property type="entry name" value="Glycosyltransferase_grp1"/>
</dbReference>
<name>A0ABW1NZ21_9PSEU</name>
<proteinExistence type="predicted"/>
<keyword evidence="5" id="KW-1185">Reference proteome</keyword>
<comment type="caution">
    <text evidence="4">The sequence shown here is derived from an EMBL/GenBank/DDBJ whole genome shotgun (WGS) entry which is preliminary data.</text>
</comment>
<dbReference type="Pfam" id="PF13692">
    <property type="entry name" value="Glyco_trans_1_4"/>
    <property type="match status" value="1"/>
</dbReference>
<sequence>MNIALVLLTHNPDEPAGVERGVASLADGLRELGHRAVIVAAGPATPDDGPDLVRLSTVTLPPTVLFDDLNVMPADPEPVRQEVLRLMEDHRIDVACWTDAGVGLGYLGAAPAGVRTALMVYFLRVDEPMARSLAHAPDAVISISDFLTDEAARAGLDSSRWHSLPNALLCPGVPPDEEERERLRQTGPVRVLARADPSKGVADLLRAYPEGFDRPVQVVLAEAVFELWPGMQEDMITECRQLAAGLPDVEILPAIPWTEAQPFLAGASVVLVPSTSPETFCNVAAEALSVGTPVVGYDFGHLPVLTGKAGRMVELNVVSGFGHLPALTGSTLKAIDLDDAPARLWRATAELLADPGAYREASRQAPHQVAGHTPVAVAREFLRMVVGD</sequence>
<accession>A0ABW1NZ21</accession>
<dbReference type="GO" id="GO:0016757">
    <property type="term" value="F:glycosyltransferase activity"/>
    <property type="evidence" value="ECO:0007669"/>
    <property type="project" value="UniProtKB-KW"/>
</dbReference>
<dbReference type="CDD" id="cd03801">
    <property type="entry name" value="GT4_PimA-like"/>
    <property type="match status" value="1"/>
</dbReference>
<dbReference type="Pfam" id="PF13439">
    <property type="entry name" value="Glyco_transf_4"/>
    <property type="match status" value="1"/>
</dbReference>
<keyword evidence="2 4" id="KW-0808">Transferase</keyword>
<dbReference type="PANTHER" id="PTHR45947">
    <property type="entry name" value="SULFOQUINOVOSYL TRANSFERASE SQD2"/>
    <property type="match status" value="1"/>
</dbReference>
<dbReference type="PANTHER" id="PTHR45947:SF3">
    <property type="entry name" value="SULFOQUINOVOSYL TRANSFERASE SQD2"/>
    <property type="match status" value="1"/>
</dbReference>
<keyword evidence="1 4" id="KW-0328">Glycosyltransferase</keyword>
<dbReference type="Proteomes" id="UP001596220">
    <property type="component" value="Unassembled WGS sequence"/>
</dbReference>
<organism evidence="4 5">
    <name type="scientific">Saccharothrix lopnurensis</name>
    <dbReference type="NCBI Taxonomy" id="1670621"/>
    <lineage>
        <taxon>Bacteria</taxon>
        <taxon>Bacillati</taxon>
        <taxon>Actinomycetota</taxon>
        <taxon>Actinomycetes</taxon>
        <taxon>Pseudonocardiales</taxon>
        <taxon>Pseudonocardiaceae</taxon>
        <taxon>Saccharothrix</taxon>
    </lineage>
</organism>
<evidence type="ECO:0000313" key="5">
    <source>
        <dbReference type="Proteomes" id="UP001596220"/>
    </source>
</evidence>
<gene>
    <name evidence="4" type="ORF">ACFP3R_00335</name>
</gene>
<dbReference type="InterPro" id="IPR028098">
    <property type="entry name" value="Glyco_trans_4-like_N"/>
</dbReference>
<protein>
    <submittedName>
        <fullName evidence="4">Glycosyltransferase family 4 protein</fullName>
        <ecNumber evidence="4">2.4.-.-</ecNumber>
    </submittedName>
</protein>
<evidence type="ECO:0000256" key="1">
    <source>
        <dbReference type="ARBA" id="ARBA00022676"/>
    </source>
</evidence>
<evidence type="ECO:0000313" key="4">
    <source>
        <dbReference type="EMBL" id="MFC6087712.1"/>
    </source>
</evidence>
<dbReference type="RefSeq" id="WP_380631565.1">
    <property type="nucleotide sequence ID" value="NZ_JBHSQO010000001.1"/>
</dbReference>
<evidence type="ECO:0000256" key="2">
    <source>
        <dbReference type="ARBA" id="ARBA00022679"/>
    </source>
</evidence>
<dbReference type="EMBL" id="JBHSQO010000001">
    <property type="protein sequence ID" value="MFC6087712.1"/>
    <property type="molecule type" value="Genomic_DNA"/>
</dbReference>
<dbReference type="EC" id="2.4.-.-" evidence="4"/>
<reference evidence="5" key="1">
    <citation type="journal article" date="2019" name="Int. J. Syst. Evol. Microbiol.">
        <title>The Global Catalogue of Microorganisms (GCM) 10K type strain sequencing project: providing services to taxonomists for standard genome sequencing and annotation.</title>
        <authorList>
            <consortium name="The Broad Institute Genomics Platform"/>
            <consortium name="The Broad Institute Genome Sequencing Center for Infectious Disease"/>
            <person name="Wu L."/>
            <person name="Ma J."/>
        </authorList>
    </citation>
    <scope>NUCLEOTIDE SEQUENCE [LARGE SCALE GENOMIC DNA]</scope>
    <source>
        <strain evidence="5">CGMCC 4.7246</strain>
    </source>
</reference>
<feature type="domain" description="Glycosyltransferase subfamily 4-like N-terminal" evidence="3">
    <location>
        <begin position="17"/>
        <end position="167"/>
    </location>
</feature>
<evidence type="ECO:0000259" key="3">
    <source>
        <dbReference type="Pfam" id="PF13439"/>
    </source>
</evidence>
<dbReference type="Gene3D" id="3.40.50.2000">
    <property type="entry name" value="Glycogen Phosphorylase B"/>
    <property type="match status" value="2"/>
</dbReference>
<dbReference type="SUPFAM" id="SSF53756">
    <property type="entry name" value="UDP-Glycosyltransferase/glycogen phosphorylase"/>
    <property type="match status" value="1"/>
</dbReference>